<dbReference type="CDD" id="cd04371">
    <property type="entry name" value="DEP"/>
    <property type="match status" value="1"/>
</dbReference>
<feature type="compositionally biased region" description="Pro residues" evidence="1">
    <location>
        <begin position="268"/>
        <end position="279"/>
    </location>
</feature>
<dbReference type="Gene3D" id="3.40.30.10">
    <property type="entry name" value="Glutaredoxin"/>
    <property type="match status" value="1"/>
</dbReference>
<feature type="region of interest" description="Disordered" evidence="1">
    <location>
        <begin position="258"/>
        <end position="285"/>
    </location>
</feature>
<evidence type="ECO:0000256" key="1">
    <source>
        <dbReference type="SAM" id="MobiDB-lite"/>
    </source>
</evidence>
<dbReference type="InterPro" id="IPR036390">
    <property type="entry name" value="WH_DNA-bd_sf"/>
</dbReference>
<dbReference type="SMART" id="SM00049">
    <property type="entry name" value="DEP"/>
    <property type="match status" value="1"/>
</dbReference>
<dbReference type="Proteomes" id="UP001314170">
    <property type="component" value="Unassembled WGS sequence"/>
</dbReference>
<dbReference type="InterPro" id="IPR002109">
    <property type="entry name" value="Glutaredoxin"/>
</dbReference>
<name>A0AAV1R1M3_9ROSI</name>
<evidence type="ECO:0000313" key="4">
    <source>
        <dbReference type="Proteomes" id="UP001314170"/>
    </source>
</evidence>
<reference evidence="3 4" key="1">
    <citation type="submission" date="2024-01" db="EMBL/GenBank/DDBJ databases">
        <authorList>
            <person name="Waweru B."/>
        </authorList>
    </citation>
    <scope>NUCLEOTIDE SEQUENCE [LARGE SCALE GENOMIC DNA]</scope>
</reference>
<sequence length="982" mass="111263">MLSPDGHVGGAHLEDRFLLSSFELRLIWQKRIPFSQNINWPSRVARREQLVNALGFYTFNIGQYDLDVQKQGAKGNERSHPHQFKQVTWKGILVSATRIFSFSVEYGFSGATPVNIGRRRGNFVIEAITRKDFAAAEEKLGINVVEANGVPDGNLNKEIIQTRFANENLSNSVHLSPNSNSDINHDDPAGDTKPAKKDQQEDGFCQIEMEEKRQDSATEILDSYDTVERIPSTESHVKKENNNDFIAVTPKINGYIQITQPDSHLPKPEAPPGLSPPPQTQQYRNGDVVTRSKSLSDSFTAVDMPSIGKFIKDRSNSLSASISKRFSFVKFDDGDGDDTNHKVNSFDSGVTEYNISGLKVIVKLKNDDEEEQIKGQISFFSRSNCRDCTAVRSFFRERGLKFVEINIDVYPQREKELIRRTGNSQVPQIFFNEKLFGGLVALNSLRNSGGFEQRLKEMLAKKCSGDAPAPPVYGFDEHEEESTDEMVGIAKVLRQRLPIQDRLMKMKIVKNCFAGHAMVEVLIHHFDCGRKKTTPTSQTLDPLHPTLSIIHLVKKQMRSCFDDVGRAVEIGKQLARKHFIHHVFGENDFEDGNHYYRFLEHEPFIPKCYNFRGSTNDSEPKPAVVVGQRLNKIMSAILESYASDDRCHVDYAGISKSEEFRRYVNLAQDLHRVDLLKLSQGEKLAFFLNLHNAMVIHAVIRVGCPEGAIDRRSFYSDFQYVVGGYPYSLNTIKNGILRSNRRSPYSLVKPFGTGDKRLEVALPKVNPLIHFGLCNGTRSSPTVRFFTPQGIEAELRSATREFFQRSGMEVDLEKRTVYLTRIITWFSGDFGQEKEILRWIINYLDATKAGNQEVDNFVCLWKCGFASDWIGDSNFRATVSIKSSSDAISFLACDVRDHKSSDSSLSTQSIGLLKNRCLETDDYEVLTLEIVILFVFEKSLNGLKSKHANTSFQFPVIIFYRCYFEEFMMPTYDARNGMGTGK</sequence>
<accession>A0AAV1R1M3</accession>
<dbReference type="Pfam" id="PF00462">
    <property type="entry name" value="Glutaredoxin"/>
    <property type="match status" value="1"/>
</dbReference>
<protein>
    <recommendedName>
        <fullName evidence="2">DEP domain-containing protein</fullName>
    </recommendedName>
</protein>
<gene>
    <name evidence="3" type="ORF">DCAF_LOCUS4631</name>
</gene>
<dbReference type="GO" id="GO:0035556">
    <property type="term" value="P:intracellular signal transduction"/>
    <property type="evidence" value="ECO:0007669"/>
    <property type="project" value="InterPro"/>
</dbReference>
<dbReference type="PROSITE" id="PS50186">
    <property type="entry name" value="DEP"/>
    <property type="match status" value="1"/>
</dbReference>
<comment type="caution">
    <text evidence="3">The sequence shown here is derived from an EMBL/GenBank/DDBJ whole genome shotgun (WGS) entry which is preliminary data.</text>
</comment>
<dbReference type="EMBL" id="CAWUPB010000851">
    <property type="protein sequence ID" value="CAK7326925.1"/>
    <property type="molecule type" value="Genomic_DNA"/>
</dbReference>
<dbReference type="PANTHER" id="PTHR46361">
    <property type="entry name" value="ELECTRON CARRIER/ PROTEIN DISULFIDE OXIDOREDUCTASE"/>
    <property type="match status" value="1"/>
</dbReference>
<dbReference type="InterPro" id="IPR000591">
    <property type="entry name" value="DEP_dom"/>
</dbReference>
<feature type="compositionally biased region" description="Basic and acidic residues" evidence="1">
    <location>
        <begin position="183"/>
        <end position="200"/>
    </location>
</feature>
<keyword evidence="4" id="KW-1185">Reference proteome</keyword>
<dbReference type="InterPro" id="IPR036249">
    <property type="entry name" value="Thioredoxin-like_sf"/>
</dbReference>
<feature type="compositionally biased region" description="Polar residues" evidence="1">
    <location>
        <begin position="170"/>
        <end position="182"/>
    </location>
</feature>
<evidence type="ECO:0000313" key="3">
    <source>
        <dbReference type="EMBL" id="CAK7326925.1"/>
    </source>
</evidence>
<dbReference type="InterPro" id="IPR006869">
    <property type="entry name" value="DUF547"/>
</dbReference>
<dbReference type="SUPFAM" id="SSF52833">
    <property type="entry name" value="Thioredoxin-like"/>
    <property type="match status" value="1"/>
</dbReference>
<dbReference type="Gene3D" id="1.10.10.10">
    <property type="entry name" value="Winged helix-like DNA-binding domain superfamily/Winged helix DNA-binding domain"/>
    <property type="match status" value="1"/>
</dbReference>
<feature type="domain" description="DEP" evidence="2">
    <location>
        <begin position="493"/>
        <end position="600"/>
    </location>
</feature>
<dbReference type="AlphaFoldDB" id="A0AAV1R1M3"/>
<dbReference type="PANTHER" id="PTHR46361:SF1">
    <property type="entry name" value="F26K24.21 PROTEIN"/>
    <property type="match status" value="1"/>
</dbReference>
<dbReference type="SUPFAM" id="SSF46785">
    <property type="entry name" value="Winged helix' DNA-binding domain"/>
    <property type="match status" value="1"/>
</dbReference>
<organism evidence="3 4">
    <name type="scientific">Dovyalis caffra</name>
    <dbReference type="NCBI Taxonomy" id="77055"/>
    <lineage>
        <taxon>Eukaryota</taxon>
        <taxon>Viridiplantae</taxon>
        <taxon>Streptophyta</taxon>
        <taxon>Embryophyta</taxon>
        <taxon>Tracheophyta</taxon>
        <taxon>Spermatophyta</taxon>
        <taxon>Magnoliopsida</taxon>
        <taxon>eudicotyledons</taxon>
        <taxon>Gunneridae</taxon>
        <taxon>Pentapetalae</taxon>
        <taxon>rosids</taxon>
        <taxon>fabids</taxon>
        <taxon>Malpighiales</taxon>
        <taxon>Salicaceae</taxon>
        <taxon>Flacourtieae</taxon>
        <taxon>Dovyalis</taxon>
    </lineage>
</organism>
<dbReference type="Pfam" id="PF04784">
    <property type="entry name" value="DUF547"/>
    <property type="match status" value="1"/>
</dbReference>
<dbReference type="InterPro" id="IPR036388">
    <property type="entry name" value="WH-like_DNA-bd_sf"/>
</dbReference>
<evidence type="ECO:0000259" key="2">
    <source>
        <dbReference type="PROSITE" id="PS50186"/>
    </source>
</evidence>
<dbReference type="CDD" id="cd03027">
    <property type="entry name" value="GRX_DEP"/>
    <property type="match status" value="1"/>
</dbReference>
<proteinExistence type="predicted"/>
<dbReference type="PROSITE" id="PS51354">
    <property type="entry name" value="GLUTAREDOXIN_2"/>
    <property type="match status" value="1"/>
</dbReference>
<feature type="region of interest" description="Disordered" evidence="1">
    <location>
        <begin position="170"/>
        <end position="200"/>
    </location>
</feature>